<feature type="transmembrane region" description="Helical" evidence="2">
    <location>
        <begin position="177"/>
        <end position="199"/>
    </location>
</feature>
<comment type="caution">
    <text evidence="3">The sequence shown here is derived from an EMBL/GenBank/DDBJ whole genome shotgun (WGS) entry which is preliminary data.</text>
</comment>
<feature type="region of interest" description="Disordered" evidence="1">
    <location>
        <begin position="564"/>
        <end position="605"/>
    </location>
</feature>
<sequence length="635" mass="72108">MQEAMSTTQRHPARAERDAQNRIRAEELKKFTVQTERARKLAIFVAILHKCSRALGIMALTWATVVLLGGMTSDLSTEDFTFVSVLLLLHCVRILVVDTLTKFISTIQFKEAQDPLDFKFVDQQPLRRNTVILLSNVSSALIGFASLGLGTYRLASKGAHPFSSYDGHRNASTSLKIFYGLVIANSFLAILSFLVHAVYCINQLLFNWSPDESVRSFYDNIFWTAIRHSVTDAANVQLLDFGFDKIANELKRNIRPLLVKAKNKDIIRFMYDNGGVTMACAYMNGDDLWKMTAATNLPGFWMKEPSIEHKQELFWRLTNRLYGADKDAIGALNSLSELAKIWSTNHRNGEPHPFLQADPISQKNVMDSIMELMVMPARFSLLFRVRAFDACCRDLRLREYVYKKSTPCLGPSAPTPNTGINKLAQQIITNPDQELVQVPLINLCKKLVDVFSLAGNQRPVSRIYAARALLSLWTHGGNPLDKEAHQWLQEKVGEWITMSALNEDKRASYYILDDILAAYEMRDHLGLRALELSDLRKDVKDLSQIGAPKIKLDQLREQIPCLREQQQPQQEQQQPQQEQQHAEQEQQQPEEEVDSPALHMPVEYAANNGDLEIGLVRLTNENSNGHAIKQRKKKE</sequence>
<evidence type="ECO:0000313" key="3">
    <source>
        <dbReference type="EMBL" id="KAH7387396.1"/>
    </source>
</evidence>
<evidence type="ECO:0000313" key="4">
    <source>
        <dbReference type="Proteomes" id="UP000825935"/>
    </source>
</evidence>
<keyword evidence="2" id="KW-1133">Transmembrane helix</keyword>
<proteinExistence type="predicted"/>
<dbReference type="PANTHER" id="PTHR33115:SF37">
    <property type="entry name" value="OS01G0618300 PROTEIN"/>
    <property type="match status" value="1"/>
</dbReference>
<protein>
    <submittedName>
        <fullName evidence="3">Uncharacterized protein</fullName>
    </submittedName>
</protein>
<gene>
    <name evidence="3" type="ORF">KP509_16G021000</name>
</gene>
<dbReference type="AlphaFoldDB" id="A0A8T2T0Q4"/>
<evidence type="ECO:0000256" key="2">
    <source>
        <dbReference type="SAM" id="Phobius"/>
    </source>
</evidence>
<feature type="transmembrane region" description="Helical" evidence="2">
    <location>
        <begin position="41"/>
        <end position="68"/>
    </location>
</feature>
<feature type="compositionally biased region" description="Low complexity" evidence="1">
    <location>
        <begin position="564"/>
        <end position="579"/>
    </location>
</feature>
<evidence type="ECO:0000256" key="1">
    <source>
        <dbReference type="SAM" id="MobiDB-lite"/>
    </source>
</evidence>
<dbReference type="EMBL" id="CM035421">
    <property type="protein sequence ID" value="KAH7387396.1"/>
    <property type="molecule type" value="Genomic_DNA"/>
</dbReference>
<reference evidence="3" key="1">
    <citation type="submission" date="2021-08" db="EMBL/GenBank/DDBJ databases">
        <title>WGS assembly of Ceratopteris richardii.</title>
        <authorList>
            <person name="Marchant D.B."/>
            <person name="Chen G."/>
            <person name="Jenkins J."/>
            <person name="Shu S."/>
            <person name="Leebens-Mack J."/>
            <person name="Grimwood J."/>
            <person name="Schmutz J."/>
            <person name="Soltis P."/>
            <person name="Soltis D."/>
            <person name="Chen Z.-H."/>
        </authorList>
    </citation>
    <scope>NUCLEOTIDE SEQUENCE</scope>
    <source>
        <strain evidence="3">Whitten #5841</strain>
        <tissue evidence="3">Leaf</tissue>
    </source>
</reference>
<keyword evidence="4" id="KW-1185">Reference proteome</keyword>
<dbReference type="PANTHER" id="PTHR33115">
    <property type="entry name" value="ARM REPEAT SUPERFAMILY PROTEIN"/>
    <property type="match status" value="1"/>
</dbReference>
<dbReference type="OrthoDB" id="683358at2759"/>
<dbReference type="Proteomes" id="UP000825935">
    <property type="component" value="Chromosome 16"/>
</dbReference>
<feature type="transmembrane region" description="Helical" evidence="2">
    <location>
        <begin position="80"/>
        <end position="100"/>
    </location>
</feature>
<name>A0A8T2T0Q4_CERRI</name>
<keyword evidence="2" id="KW-0472">Membrane</keyword>
<accession>A0A8T2T0Q4</accession>
<keyword evidence="2" id="KW-0812">Transmembrane</keyword>
<organism evidence="3 4">
    <name type="scientific">Ceratopteris richardii</name>
    <name type="common">Triangle waterfern</name>
    <dbReference type="NCBI Taxonomy" id="49495"/>
    <lineage>
        <taxon>Eukaryota</taxon>
        <taxon>Viridiplantae</taxon>
        <taxon>Streptophyta</taxon>
        <taxon>Embryophyta</taxon>
        <taxon>Tracheophyta</taxon>
        <taxon>Polypodiopsida</taxon>
        <taxon>Polypodiidae</taxon>
        <taxon>Polypodiales</taxon>
        <taxon>Pteridineae</taxon>
        <taxon>Pteridaceae</taxon>
        <taxon>Parkerioideae</taxon>
        <taxon>Ceratopteris</taxon>
    </lineage>
</organism>